<dbReference type="PANTHER" id="PTHR36216:SF1">
    <property type="entry name" value="HTH ARSR-TYPE DOMAIN-CONTAINING PROTEIN"/>
    <property type="match status" value="1"/>
</dbReference>
<evidence type="ECO:0000313" key="3">
    <source>
        <dbReference type="EMBL" id="KUG14853.1"/>
    </source>
</evidence>
<gene>
    <name evidence="3" type="ORF">ASZ90_015508</name>
</gene>
<reference evidence="3" key="1">
    <citation type="journal article" date="2015" name="Proc. Natl. Acad. Sci. U.S.A.">
        <title>Networks of energetic and metabolic interactions define dynamics in microbial communities.</title>
        <authorList>
            <person name="Embree M."/>
            <person name="Liu J.K."/>
            <person name="Al-Bassam M.M."/>
            <person name="Zengler K."/>
        </authorList>
    </citation>
    <scope>NUCLEOTIDE SEQUENCE</scope>
</reference>
<dbReference type="Gene3D" id="1.10.10.10">
    <property type="entry name" value="Winged helix-like DNA-binding domain superfamily/Winged helix DNA-binding domain"/>
    <property type="match status" value="2"/>
</dbReference>
<accession>A0A0W8F1V4</accession>
<organism evidence="3">
    <name type="scientific">hydrocarbon metagenome</name>
    <dbReference type="NCBI Taxonomy" id="938273"/>
    <lineage>
        <taxon>unclassified sequences</taxon>
        <taxon>metagenomes</taxon>
        <taxon>ecological metagenomes</taxon>
    </lineage>
</organism>
<protein>
    <submittedName>
        <fullName evidence="3">Transcriptional regulator, arsr family</fullName>
    </submittedName>
</protein>
<dbReference type="InterPro" id="IPR036390">
    <property type="entry name" value="WH_DNA-bd_sf"/>
</dbReference>
<dbReference type="Pfam" id="PF13412">
    <property type="entry name" value="HTH_24"/>
    <property type="match status" value="1"/>
</dbReference>
<name>A0A0W8F1V4_9ZZZZ</name>
<keyword evidence="1" id="KW-0472">Membrane</keyword>
<feature type="domain" description="HVO-0163 N-terminal HTH" evidence="2">
    <location>
        <begin position="49"/>
        <end position="116"/>
    </location>
</feature>
<dbReference type="InterPro" id="IPR056504">
    <property type="entry name" value="HTH_HVO_0163_N"/>
</dbReference>
<keyword evidence="1" id="KW-1133">Transmembrane helix</keyword>
<proteinExistence type="predicted"/>
<evidence type="ECO:0000256" key="1">
    <source>
        <dbReference type="SAM" id="Phobius"/>
    </source>
</evidence>
<dbReference type="InterPro" id="IPR011991">
    <property type="entry name" value="ArsR-like_HTH"/>
</dbReference>
<dbReference type="InterPro" id="IPR036388">
    <property type="entry name" value="WH-like_DNA-bd_sf"/>
</dbReference>
<dbReference type="SUPFAM" id="SSF46785">
    <property type="entry name" value="Winged helix' DNA-binding domain"/>
    <property type="match status" value="2"/>
</dbReference>
<evidence type="ECO:0000259" key="2">
    <source>
        <dbReference type="Pfam" id="PF24266"/>
    </source>
</evidence>
<feature type="transmembrane region" description="Helical" evidence="1">
    <location>
        <begin position="20"/>
        <end position="38"/>
    </location>
</feature>
<comment type="caution">
    <text evidence="3">The sequence shown here is derived from an EMBL/GenBank/DDBJ whole genome shotgun (WGS) entry which is preliminary data.</text>
</comment>
<dbReference type="EMBL" id="LNQE01001613">
    <property type="protein sequence ID" value="KUG14853.1"/>
    <property type="molecule type" value="Genomic_DNA"/>
</dbReference>
<sequence>MRPDDLVCHMVHSISPALVQPIQIILFWGIGFGAYFGFRTISRKTALHNDARLRVFNTIQEYPGIHFNALREQTGMNRGTLRYHLSILSLTGKIDSFQDGVFSRYFLIGMEMTAYDRVVVSRFQNGPDRKILTYLLDHPDTSQRDIAGALGVVPSVVNSRIRQLHDEGVVVVERLGQGTRVALTDDAVEAIRRIQGAVPCRDPFRVPPPEIPG</sequence>
<keyword evidence="1" id="KW-0812">Transmembrane</keyword>
<dbReference type="PANTHER" id="PTHR36216">
    <property type="entry name" value="TRANSCRIPTIONAL REGULATOR, TRMB"/>
    <property type="match status" value="1"/>
</dbReference>
<dbReference type="CDD" id="cd00090">
    <property type="entry name" value="HTH_ARSR"/>
    <property type="match status" value="1"/>
</dbReference>
<dbReference type="Pfam" id="PF24266">
    <property type="entry name" value="HTH_HVO_0163_N"/>
    <property type="match status" value="1"/>
</dbReference>
<dbReference type="AlphaFoldDB" id="A0A0W8F1V4"/>